<protein>
    <recommendedName>
        <fullName evidence="3">GNAT family N-acetyltransferase</fullName>
    </recommendedName>
</protein>
<proteinExistence type="predicted"/>
<keyword evidence="2" id="KW-1185">Reference proteome</keyword>
<organism evidence="1 2">
    <name type="scientific">Streptomyces chisholmiae</name>
    <dbReference type="NCBI Taxonomy" id="3075540"/>
    <lineage>
        <taxon>Bacteria</taxon>
        <taxon>Bacillati</taxon>
        <taxon>Actinomycetota</taxon>
        <taxon>Actinomycetes</taxon>
        <taxon>Kitasatosporales</taxon>
        <taxon>Streptomycetaceae</taxon>
        <taxon>Streptomyces</taxon>
    </lineage>
</organism>
<gene>
    <name evidence="1" type="ORF">RM844_32245</name>
</gene>
<dbReference type="EMBL" id="JAVREO010000097">
    <property type="protein sequence ID" value="MDT0270949.1"/>
    <property type="molecule type" value="Genomic_DNA"/>
</dbReference>
<feature type="non-terminal residue" evidence="1">
    <location>
        <position position="162"/>
    </location>
</feature>
<name>A0ABU2K2C3_9ACTN</name>
<comment type="caution">
    <text evidence="1">The sequence shown here is derived from an EMBL/GenBank/DDBJ whole genome shotgun (WGS) entry which is preliminary data.</text>
</comment>
<feature type="non-terminal residue" evidence="1">
    <location>
        <position position="1"/>
    </location>
</feature>
<dbReference type="Proteomes" id="UP001183410">
    <property type="component" value="Unassembled WGS sequence"/>
</dbReference>
<dbReference type="RefSeq" id="WP_311670999.1">
    <property type="nucleotide sequence ID" value="NZ_JAVREO010000097.1"/>
</dbReference>
<sequence>SIDSGQYRGHGFSKALTSELERYFVRCGVDRIELVSDWQGSNAWARRGFTWGPDLSHLQGALDQIKMRAQDLRDLVSPEAKSVLDAMVARLEVDHPRLPEPIDLANLTATEEPDLGRRLLEGTSIDLVKHLPIAEADPLMRLGVPVHTPGTLSMAEATTLFS</sequence>
<dbReference type="InterPro" id="IPR016181">
    <property type="entry name" value="Acyl_CoA_acyltransferase"/>
</dbReference>
<evidence type="ECO:0000313" key="1">
    <source>
        <dbReference type="EMBL" id="MDT0270949.1"/>
    </source>
</evidence>
<dbReference type="SUPFAM" id="SSF55729">
    <property type="entry name" value="Acyl-CoA N-acyltransferases (Nat)"/>
    <property type="match status" value="1"/>
</dbReference>
<accession>A0ABU2K2C3</accession>
<evidence type="ECO:0008006" key="3">
    <source>
        <dbReference type="Google" id="ProtNLM"/>
    </source>
</evidence>
<reference evidence="2" key="1">
    <citation type="submission" date="2023-07" db="EMBL/GenBank/DDBJ databases">
        <title>30 novel species of actinomycetes from the DSMZ collection.</title>
        <authorList>
            <person name="Nouioui I."/>
        </authorList>
    </citation>
    <scope>NUCLEOTIDE SEQUENCE [LARGE SCALE GENOMIC DNA]</scope>
    <source>
        <strain evidence="2">DSM 44915</strain>
    </source>
</reference>
<evidence type="ECO:0000313" key="2">
    <source>
        <dbReference type="Proteomes" id="UP001183410"/>
    </source>
</evidence>